<feature type="compositionally biased region" description="Polar residues" evidence="1">
    <location>
        <begin position="1674"/>
        <end position="1684"/>
    </location>
</feature>
<feature type="compositionally biased region" description="Low complexity" evidence="1">
    <location>
        <begin position="1001"/>
        <end position="1013"/>
    </location>
</feature>
<name>A0AAW0EKP9_9TRYP</name>
<sequence>MSDVSLHGGHAAIQDGHQHRRSPSQEDRERVGRQCVQEQKSPHLGSSAADDVQPPTAVQVVDRLRWWRTHRVREQPLPVHHVVLRGSYANYSPFGTRPLATDVARLLQRARVVQVQYRDAQQRQQQQQRQRQRRQCRDEVNAPAPIAVTRSVSRAASSGSLVCAGGLGEEEEEERERVREAEQEQEQQQQQQHEQRREHCDVGDDSEVKDTPDNKRSITVAGTPPPSPRHADEGATLGSAALVRQRGAPSTHTAAVGVPPHSRVSRVSSSACAVSPKPRIPSHEEMVAATRLLALFRPRAASAPPRPRWRRCAARPAAVAAAATTAAAGERERVGAAEAHRDMPSRASTSDEMTEVRRASRAADAVVVLHHAPRLVLYDKGLNPRTALRAARISSDALEGLSDAAAEGSAEVFAMTSLPLSAFERFFYQQQLCGPTETAAPASGATTCAADAAHLDDVERVEETLYFGSPLTASPACSPFTAVPSRYAGGAVLAASRERRRRGGTRSGGPSMLRAVSVPALPPVYKGGCPPLSATTALHHPRSVRSSQQQQQQRRRRRSPRRVSPAMLPAGLRSGALPQDGAHLCLRVDDLQDVYVFHPVVDMIGKGAFSKVYAAVPILRGRDGLTRFTSQPLAVGSGGGAEGRGDAGEPGRTPSAARGVSPARRTGRAPTAALATVAAAGGVVGGEAAEAPPALDDGARRRGRRAPCAPAALQSVPVVALKVIPRKARPQSKAPPTGPASATALPSAAAVTAEGDDHSVRRELVEIEREVSILRRLHHSGCSQFFEALRTPDAFVIAMRVFPGSMDARHYLSRYGAPSEARTALLLFQLVSTVHYLHTSFGLIHRDIKLENILMSEADAAVSDLRIREVLGTAVHKTDAAAAAGAGAGAGGGGDDDLDDGHHLWAAAGAPAAAAQLGSSTLAHSVDRLLRVTLIDFGLARRTRASAVDSATTAATRTRGVGGQPGSRNASVTSPSHLMCLPPLGATPPAGSPHGGHPHHTNSSSNSCSAAAPPQWTLGGGAASFVQSSNSVSNSYTSPMVGQPPRKPLLRRSPSAAVGAGAPRLGGVSPGTGGMASSMSRAGMPSPLPSTANMFTGFLDVEEEQDEEDLGGGGGGGGSAGVAAASTTTANTAAIVAGLGRGSRQDMAEEEEDDDGDSGASSTDVSASETESESDGASTVEPEEREAEMAEDGGDAPHGTPRPTLLSAHVLTAGPRTAGPDHPGALGHTSDGVASATAPPQRSAPGTHSQLPPVPPPPPPPPAPPAAAAAAATAAAAVLPTYDDAEATLLLTPCGTERYLPPEVLSWILEHGWVRRSTTVGLARAMDLYAIGIVGYVLLSGCFPFNASSRATLLQQQQRVPRCNSARWSGVSAAAASLVQGLLEPNPLKRMTATEALGHPFLREARQLAEKLGLVPHSEEAGAPAAVQRSVLDRERSSSGHHHHRNQHTPQRYRAHSGGSVGSPGVEKDGSPQTRLRRTASGAIVAAAAAAAATVSSSASRATSSPMCADRTRMGTSVDTIETRRSGCTSLGVGEEHRGRSSGAPTPPLRRSGETSSRAFLHPVDGVAVPTGTGTGTGTGGPHPRDTAFSGGAASVEDDVLASITREVLGEAPSPLRTAAAERHHHVAAPGLAASPSPAAPTAPSLPSAAPTVHPAMNAPPATPTAAGAWTLGSPESVSRRPSLTSTTTTTKPAEGGGGGGDDLFESLYNNIMLSE</sequence>
<feature type="compositionally biased region" description="Low complexity" evidence="1">
    <location>
        <begin position="147"/>
        <end position="162"/>
    </location>
</feature>
<feature type="region of interest" description="Disordered" evidence="1">
    <location>
        <begin position="329"/>
        <end position="353"/>
    </location>
</feature>
<keyword evidence="3" id="KW-0808">Transferase</keyword>
<dbReference type="InterPro" id="IPR008271">
    <property type="entry name" value="Ser/Thr_kinase_AS"/>
</dbReference>
<dbReference type="InterPro" id="IPR000719">
    <property type="entry name" value="Prot_kinase_dom"/>
</dbReference>
<feature type="compositionally biased region" description="Basic and acidic residues" evidence="1">
    <location>
        <begin position="193"/>
        <end position="216"/>
    </location>
</feature>
<feature type="compositionally biased region" description="Polar residues" evidence="1">
    <location>
        <begin position="966"/>
        <end position="976"/>
    </location>
</feature>
<dbReference type="GO" id="GO:0004672">
    <property type="term" value="F:protein kinase activity"/>
    <property type="evidence" value="ECO:0007669"/>
    <property type="project" value="InterPro"/>
</dbReference>
<feature type="compositionally biased region" description="Acidic residues" evidence="1">
    <location>
        <begin position="1181"/>
        <end position="1194"/>
    </location>
</feature>
<feature type="region of interest" description="Disordered" evidence="1">
    <location>
        <begin position="1031"/>
        <end position="1092"/>
    </location>
</feature>
<feature type="region of interest" description="Disordered" evidence="1">
    <location>
        <begin position="1415"/>
        <end position="1475"/>
    </location>
</feature>
<dbReference type="GO" id="GO:0005524">
    <property type="term" value="F:ATP binding"/>
    <property type="evidence" value="ECO:0007669"/>
    <property type="project" value="InterPro"/>
</dbReference>
<evidence type="ECO:0000313" key="4">
    <source>
        <dbReference type="Proteomes" id="UP001430356"/>
    </source>
</evidence>
<feature type="compositionally biased region" description="Low complexity" evidence="1">
    <location>
        <begin position="950"/>
        <end position="959"/>
    </location>
</feature>
<dbReference type="InterPro" id="IPR011009">
    <property type="entry name" value="Kinase-like_dom_sf"/>
</dbReference>
<evidence type="ECO:0000259" key="2">
    <source>
        <dbReference type="PROSITE" id="PS50011"/>
    </source>
</evidence>
<feature type="compositionally biased region" description="Polar residues" evidence="1">
    <location>
        <begin position="1238"/>
        <end position="1250"/>
    </location>
</feature>
<evidence type="ECO:0000313" key="3">
    <source>
        <dbReference type="EMBL" id="KAK7194340.1"/>
    </source>
</evidence>
<dbReference type="Proteomes" id="UP001430356">
    <property type="component" value="Unassembled WGS sequence"/>
</dbReference>
<feature type="compositionally biased region" description="Low complexity" evidence="1">
    <location>
        <begin position="1685"/>
        <end position="1694"/>
    </location>
</feature>
<organism evidence="3 4">
    <name type="scientific">Novymonas esmeraldas</name>
    <dbReference type="NCBI Taxonomy" id="1808958"/>
    <lineage>
        <taxon>Eukaryota</taxon>
        <taxon>Discoba</taxon>
        <taxon>Euglenozoa</taxon>
        <taxon>Kinetoplastea</taxon>
        <taxon>Metakinetoplastina</taxon>
        <taxon>Trypanosomatida</taxon>
        <taxon>Trypanosomatidae</taxon>
        <taxon>Novymonas</taxon>
    </lineage>
</organism>
<feature type="region of interest" description="Disordered" evidence="1">
    <location>
        <begin position="1"/>
        <end position="53"/>
    </location>
</feature>
<accession>A0AAW0EKP9</accession>
<keyword evidence="3" id="KW-0418">Kinase</keyword>
<feature type="domain" description="Protein kinase" evidence="2">
    <location>
        <begin position="598"/>
        <end position="1402"/>
    </location>
</feature>
<feature type="region of interest" description="Disordered" evidence="1">
    <location>
        <begin position="727"/>
        <end position="755"/>
    </location>
</feature>
<feature type="compositionally biased region" description="Basic residues" evidence="1">
    <location>
        <begin position="1439"/>
        <end position="1455"/>
    </location>
</feature>
<dbReference type="Pfam" id="PF00069">
    <property type="entry name" value="Pkinase"/>
    <property type="match status" value="2"/>
</dbReference>
<feature type="region of interest" description="Disordered" evidence="1">
    <location>
        <begin position="1631"/>
        <end position="1703"/>
    </location>
</feature>
<feature type="region of interest" description="Disordered" evidence="1">
    <location>
        <begin position="1104"/>
        <end position="1124"/>
    </location>
</feature>
<dbReference type="PROSITE" id="PS50011">
    <property type="entry name" value="PROTEIN_KINASE_DOM"/>
    <property type="match status" value="1"/>
</dbReference>
<feature type="compositionally biased region" description="Acidic residues" evidence="1">
    <location>
        <begin position="1148"/>
        <end position="1157"/>
    </location>
</feature>
<dbReference type="PANTHER" id="PTHR44167">
    <property type="entry name" value="OVARIAN-SPECIFIC SERINE/THREONINE-PROTEIN KINASE LOK-RELATED"/>
    <property type="match status" value="1"/>
</dbReference>
<dbReference type="SMART" id="SM00220">
    <property type="entry name" value="S_TKc"/>
    <property type="match status" value="1"/>
</dbReference>
<feature type="compositionally biased region" description="Low complexity" evidence="1">
    <location>
        <begin position="1158"/>
        <end position="1169"/>
    </location>
</feature>
<comment type="caution">
    <text evidence="3">The sequence shown here is derived from an EMBL/GenBank/DDBJ whole genome shotgun (WGS) entry which is preliminary data.</text>
</comment>
<dbReference type="SUPFAM" id="SSF56112">
    <property type="entry name" value="Protein kinase-like (PK-like)"/>
    <property type="match status" value="1"/>
</dbReference>
<feature type="region of interest" description="Disordered" evidence="1">
    <location>
        <begin position="630"/>
        <end position="671"/>
    </location>
</feature>
<feature type="compositionally biased region" description="Basic and acidic residues" evidence="1">
    <location>
        <begin position="23"/>
        <end position="32"/>
    </location>
</feature>
<feature type="compositionally biased region" description="Low complexity" evidence="1">
    <location>
        <begin position="732"/>
        <end position="753"/>
    </location>
</feature>
<gene>
    <name evidence="3" type="ORF">NESM_000349300</name>
</gene>
<proteinExistence type="predicted"/>
<dbReference type="EMBL" id="JAECZO010000035">
    <property type="protein sequence ID" value="KAK7194340.1"/>
    <property type="molecule type" value="Genomic_DNA"/>
</dbReference>
<dbReference type="PANTHER" id="PTHR44167:SF24">
    <property type="entry name" value="SERINE_THREONINE-PROTEIN KINASE CHK2"/>
    <property type="match status" value="1"/>
</dbReference>
<feature type="compositionally biased region" description="Basic and acidic residues" evidence="1">
    <location>
        <begin position="329"/>
        <end position="344"/>
    </location>
</feature>
<feature type="region of interest" description="Disordered" evidence="1">
    <location>
        <begin position="494"/>
        <end position="514"/>
    </location>
</feature>
<feature type="region of interest" description="Disordered" evidence="1">
    <location>
        <begin position="531"/>
        <end position="574"/>
    </location>
</feature>
<dbReference type="Gene3D" id="1.10.510.10">
    <property type="entry name" value="Transferase(Phosphotransferase) domain 1"/>
    <property type="match status" value="2"/>
</dbReference>
<keyword evidence="4" id="KW-1185">Reference proteome</keyword>
<dbReference type="PROSITE" id="PS00108">
    <property type="entry name" value="PROTEIN_KINASE_ST"/>
    <property type="match status" value="1"/>
</dbReference>
<protein>
    <submittedName>
        <fullName evidence="3">Protein kinase</fullName>
    </submittedName>
</protein>
<feature type="compositionally biased region" description="Low complexity" evidence="1">
    <location>
        <begin position="1631"/>
        <end position="1671"/>
    </location>
</feature>
<evidence type="ECO:0000256" key="1">
    <source>
        <dbReference type="SAM" id="MobiDB-lite"/>
    </source>
</evidence>
<reference evidence="3 4" key="1">
    <citation type="journal article" date="2021" name="MBio">
        <title>A New Model Trypanosomatid, Novymonas esmeraldas: Genomic Perception of Its 'Candidatus Pandoraea novymonadis' Endosymbiont.</title>
        <authorList>
            <person name="Zakharova A."/>
            <person name="Saura A."/>
            <person name="Butenko A."/>
            <person name="Podesvova L."/>
            <person name="Warmusova S."/>
            <person name="Kostygov A.Y."/>
            <person name="Nenarokova A."/>
            <person name="Lukes J."/>
            <person name="Opperdoes F.R."/>
            <person name="Yurchenko V."/>
        </authorList>
    </citation>
    <scope>NUCLEOTIDE SEQUENCE [LARGE SCALE GENOMIC DNA]</scope>
    <source>
        <strain evidence="3 4">E262AT.01</strain>
    </source>
</reference>
<feature type="region of interest" description="Disordered" evidence="1">
    <location>
        <begin position="123"/>
        <end position="234"/>
    </location>
</feature>
<feature type="region of interest" description="Disordered" evidence="1">
    <location>
        <begin position="1525"/>
        <end position="1591"/>
    </location>
</feature>
<feature type="compositionally biased region" description="Gly residues" evidence="1">
    <location>
        <begin position="1111"/>
        <end position="1120"/>
    </location>
</feature>
<feature type="compositionally biased region" description="Pro residues" evidence="1">
    <location>
        <begin position="1252"/>
        <end position="1265"/>
    </location>
</feature>
<feature type="region of interest" description="Disordered" evidence="1">
    <location>
        <begin position="950"/>
        <end position="1013"/>
    </location>
</feature>
<feature type="region of interest" description="Disordered" evidence="1">
    <location>
        <begin position="1139"/>
        <end position="1268"/>
    </location>
</feature>